<dbReference type="CDD" id="cd03139">
    <property type="entry name" value="GATase1_PfpI_2"/>
    <property type="match status" value="1"/>
</dbReference>
<dbReference type="SUPFAM" id="SSF52317">
    <property type="entry name" value="Class I glutamine amidotransferase-like"/>
    <property type="match status" value="1"/>
</dbReference>
<evidence type="ECO:0000313" key="3">
    <source>
        <dbReference type="Proteomes" id="UP000282674"/>
    </source>
</evidence>
<dbReference type="Gene3D" id="3.40.50.880">
    <property type="match status" value="1"/>
</dbReference>
<accession>A0A3M2LT09</accession>
<dbReference type="OrthoDB" id="4265717at2"/>
<dbReference type="EMBL" id="RFFG01000063">
    <property type="protein sequence ID" value="RMI39713.1"/>
    <property type="molecule type" value="Genomic_DNA"/>
</dbReference>
<dbReference type="InterPro" id="IPR002818">
    <property type="entry name" value="DJ-1/PfpI"/>
</dbReference>
<dbReference type="GO" id="GO:0006355">
    <property type="term" value="P:regulation of DNA-templated transcription"/>
    <property type="evidence" value="ECO:0007669"/>
    <property type="project" value="TreeGrafter"/>
</dbReference>
<dbReference type="AlphaFoldDB" id="A0A3M2LT09"/>
<keyword evidence="3" id="KW-1185">Reference proteome</keyword>
<dbReference type="InterPro" id="IPR052158">
    <property type="entry name" value="INH-QAR"/>
</dbReference>
<name>A0A3M2LT09_9ACTN</name>
<dbReference type="InterPro" id="IPR029062">
    <property type="entry name" value="Class_I_gatase-like"/>
</dbReference>
<protein>
    <submittedName>
        <fullName evidence="2">DJ-1/PfpI family protein</fullName>
    </submittedName>
</protein>
<feature type="domain" description="DJ-1/PfpI" evidence="1">
    <location>
        <begin position="10"/>
        <end position="173"/>
    </location>
</feature>
<gene>
    <name evidence="2" type="ORF">EBO15_28755</name>
</gene>
<proteinExistence type="predicted"/>
<reference evidence="2 3" key="1">
    <citation type="submission" date="2018-10" db="EMBL/GenBank/DDBJ databases">
        <title>Isolation from soil.</title>
        <authorList>
            <person name="Hu J."/>
        </authorList>
    </citation>
    <scope>NUCLEOTIDE SEQUENCE [LARGE SCALE GENOMIC DNA]</scope>
    <source>
        <strain evidence="2 3">NEAU-Ht49</strain>
    </source>
</reference>
<organism evidence="2 3">
    <name type="scientific">Actinomadura harenae</name>
    <dbReference type="NCBI Taxonomy" id="2483351"/>
    <lineage>
        <taxon>Bacteria</taxon>
        <taxon>Bacillati</taxon>
        <taxon>Actinomycetota</taxon>
        <taxon>Actinomycetes</taxon>
        <taxon>Streptosporangiales</taxon>
        <taxon>Thermomonosporaceae</taxon>
        <taxon>Actinomadura</taxon>
    </lineage>
</organism>
<dbReference type="Pfam" id="PF01965">
    <property type="entry name" value="DJ-1_PfpI"/>
    <property type="match status" value="1"/>
</dbReference>
<dbReference type="Proteomes" id="UP000282674">
    <property type="component" value="Unassembled WGS sequence"/>
</dbReference>
<dbReference type="PANTHER" id="PTHR43130">
    <property type="entry name" value="ARAC-FAMILY TRANSCRIPTIONAL REGULATOR"/>
    <property type="match status" value="1"/>
</dbReference>
<dbReference type="PANTHER" id="PTHR43130:SF3">
    <property type="entry name" value="HTH-TYPE TRANSCRIPTIONAL REGULATOR RV1931C"/>
    <property type="match status" value="1"/>
</dbReference>
<comment type="caution">
    <text evidence="2">The sequence shown here is derived from an EMBL/GenBank/DDBJ whole genome shotgun (WGS) entry which is preliminary data.</text>
</comment>
<sequence>MTAEGLTYGLLLFEGAEELDFAGPWEIFTASSAVRDGRDTAVLISASDAPVRCNKGMRVLPDATFDDHPDLDVLLVPGGNGRVAAGKDPVITGWLAATAPKVRWLTSVCTGSLLLHDAGLLDGRRAATHWAGEDELDAREGVTLVRGERFVVDGDVVTSQGVSAGIDMALWLVGALHGADHARAVQKYVQYYPEPPYAE</sequence>
<evidence type="ECO:0000259" key="1">
    <source>
        <dbReference type="Pfam" id="PF01965"/>
    </source>
</evidence>
<evidence type="ECO:0000313" key="2">
    <source>
        <dbReference type="EMBL" id="RMI39713.1"/>
    </source>
</evidence>